<keyword evidence="1" id="KW-0812">Transmembrane</keyword>
<proteinExistence type="predicted"/>
<protein>
    <submittedName>
        <fullName evidence="2">Uncharacterized protein</fullName>
    </submittedName>
</protein>
<organism evidence="2 3">
    <name type="scientific">Maledivibacter halophilus</name>
    <dbReference type="NCBI Taxonomy" id="36842"/>
    <lineage>
        <taxon>Bacteria</taxon>
        <taxon>Bacillati</taxon>
        <taxon>Bacillota</taxon>
        <taxon>Clostridia</taxon>
        <taxon>Peptostreptococcales</taxon>
        <taxon>Caminicellaceae</taxon>
        <taxon>Maledivibacter</taxon>
    </lineage>
</organism>
<dbReference type="STRING" id="36842.SAMN02194393_04845"/>
<name>A0A1T5MJ58_9FIRM</name>
<dbReference type="AlphaFoldDB" id="A0A1T5MJ58"/>
<keyword evidence="3" id="KW-1185">Reference proteome</keyword>
<feature type="transmembrane region" description="Helical" evidence="1">
    <location>
        <begin position="47"/>
        <end position="64"/>
    </location>
</feature>
<gene>
    <name evidence="2" type="ORF">SAMN02194393_04845</name>
</gene>
<keyword evidence="1" id="KW-0472">Membrane</keyword>
<evidence type="ECO:0000313" key="2">
    <source>
        <dbReference type="EMBL" id="SKC88271.1"/>
    </source>
</evidence>
<dbReference type="OrthoDB" id="9951537at2"/>
<evidence type="ECO:0000313" key="3">
    <source>
        <dbReference type="Proteomes" id="UP000190285"/>
    </source>
</evidence>
<sequence>MSNFNDKDKEFIDAIWKKTRYLKHQRHKEENELEKLHRLKMRKLKNLLTFGTGLILISVPIIITKEFNETITAFLSLYILGFSLYYEHNFN</sequence>
<keyword evidence="1" id="KW-1133">Transmembrane helix</keyword>
<reference evidence="2 3" key="1">
    <citation type="submission" date="2017-02" db="EMBL/GenBank/DDBJ databases">
        <authorList>
            <person name="Peterson S.W."/>
        </authorList>
    </citation>
    <scope>NUCLEOTIDE SEQUENCE [LARGE SCALE GENOMIC DNA]</scope>
    <source>
        <strain evidence="2 3">M1</strain>
    </source>
</reference>
<feature type="transmembrane region" description="Helical" evidence="1">
    <location>
        <begin position="70"/>
        <end position="86"/>
    </location>
</feature>
<evidence type="ECO:0000256" key="1">
    <source>
        <dbReference type="SAM" id="Phobius"/>
    </source>
</evidence>
<accession>A0A1T5MJ58</accession>
<dbReference type="Proteomes" id="UP000190285">
    <property type="component" value="Unassembled WGS sequence"/>
</dbReference>
<dbReference type="RefSeq" id="WP_079495390.1">
    <property type="nucleotide sequence ID" value="NZ_FUZT01000017.1"/>
</dbReference>
<dbReference type="EMBL" id="FUZT01000017">
    <property type="protein sequence ID" value="SKC88271.1"/>
    <property type="molecule type" value="Genomic_DNA"/>
</dbReference>